<dbReference type="PRINTS" id="PR00455">
    <property type="entry name" value="HTHTETR"/>
</dbReference>
<dbReference type="InterPro" id="IPR001647">
    <property type="entry name" value="HTH_TetR"/>
</dbReference>
<feature type="region of interest" description="Disordered" evidence="3">
    <location>
        <begin position="1"/>
        <end position="33"/>
    </location>
</feature>
<evidence type="ECO:0000313" key="5">
    <source>
        <dbReference type="EMBL" id="MDO6414560.1"/>
    </source>
</evidence>
<evidence type="ECO:0000259" key="4">
    <source>
        <dbReference type="PROSITE" id="PS50977"/>
    </source>
</evidence>
<organism evidence="5 6">
    <name type="scientific">Sphingomonas natans</name>
    <dbReference type="NCBI Taxonomy" id="3063330"/>
    <lineage>
        <taxon>Bacteria</taxon>
        <taxon>Pseudomonadati</taxon>
        <taxon>Pseudomonadota</taxon>
        <taxon>Alphaproteobacteria</taxon>
        <taxon>Sphingomonadales</taxon>
        <taxon>Sphingomonadaceae</taxon>
        <taxon>Sphingomonas</taxon>
    </lineage>
</organism>
<keyword evidence="1 2" id="KW-0238">DNA-binding</keyword>
<evidence type="ECO:0000256" key="2">
    <source>
        <dbReference type="PROSITE-ProRule" id="PRU00335"/>
    </source>
</evidence>
<dbReference type="RefSeq" id="WP_303541816.1">
    <property type="nucleotide sequence ID" value="NZ_JAUOTP010000003.1"/>
</dbReference>
<dbReference type="InterPro" id="IPR009057">
    <property type="entry name" value="Homeodomain-like_sf"/>
</dbReference>
<dbReference type="SUPFAM" id="SSF46689">
    <property type="entry name" value="Homeodomain-like"/>
    <property type="match status" value="1"/>
</dbReference>
<sequence length="254" mass="28052">MRAPATSWDAREEAAETPFPSNQSACGAPEPRGRKGYREKILAASLELFRGKGYFPVSIEEIAAAADTSRMTVYRHFTGKAAIAGELFVRAAASTTPVYLRIADGDFRSYSAVRAWIVEIFATDRANRQLLRVFTQANAEHQEFTGHAQTFIADIVAGLGRSIPAFAIDRTRESQKRRWLEAWLLIYELLDQSNRAAWDRLDANEPLMIDIIATRFVEFVRQSTGRSATAGTAEAISAPVDCGATGIHGTRQHS</sequence>
<dbReference type="PANTHER" id="PTHR30055">
    <property type="entry name" value="HTH-TYPE TRANSCRIPTIONAL REGULATOR RUTR"/>
    <property type="match status" value="1"/>
</dbReference>
<gene>
    <name evidence="5" type="ORF">Q4F19_09225</name>
</gene>
<proteinExistence type="predicted"/>
<protein>
    <submittedName>
        <fullName evidence="5">TetR/AcrR family transcriptional regulator</fullName>
    </submittedName>
</protein>
<reference evidence="5" key="1">
    <citation type="submission" date="2023-07" db="EMBL/GenBank/DDBJ databases">
        <authorList>
            <person name="Kim M."/>
        </authorList>
    </citation>
    <scope>NUCLEOTIDE SEQUENCE</scope>
    <source>
        <strain evidence="5">BIUV-7</strain>
    </source>
</reference>
<dbReference type="Pfam" id="PF00440">
    <property type="entry name" value="TetR_N"/>
    <property type="match status" value="1"/>
</dbReference>
<accession>A0ABT8Y8B8</accession>
<feature type="DNA-binding region" description="H-T-H motif" evidence="2">
    <location>
        <begin position="58"/>
        <end position="77"/>
    </location>
</feature>
<evidence type="ECO:0000256" key="1">
    <source>
        <dbReference type="ARBA" id="ARBA00023125"/>
    </source>
</evidence>
<comment type="caution">
    <text evidence="5">The sequence shown here is derived from an EMBL/GenBank/DDBJ whole genome shotgun (WGS) entry which is preliminary data.</text>
</comment>
<dbReference type="Gene3D" id="1.10.357.10">
    <property type="entry name" value="Tetracycline Repressor, domain 2"/>
    <property type="match status" value="1"/>
</dbReference>
<dbReference type="EMBL" id="JAUOTP010000003">
    <property type="protein sequence ID" value="MDO6414560.1"/>
    <property type="molecule type" value="Genomic_DNA"/>
</dbReference>
<name>A0ABT8Y8B8_9SPHN</name>
<evidence type="ECO:0000256" key="3">
    <source>
        <dbReference type="SAM" id="MobiDB-lite"/>
    </source>
</evidence>
<keyword evidence="6" id="KW-1185">Reference proteome</keyword>
<dbReference type="InterPro" id="IPR050109">
    <property type="entry name" value="HTH-type_TetR-like_transc_reg"/>
</dbReference>
<dbReference type="Proteomes" id="UP001169764">
    <property type="component" value="Unassembled WGS sequence"/>
</dbReference>
<dbReference type="PANTHER" id="PTHR30055:SF223">
    <property type="entry name" value="HTH-TYPE TRANSCRIPTIONAL REGULATOR UIDR"/>
    <property type="match status" value="1"/>
</dbReference>
<feature type="domain" description="HTH tetR-type" evidence="4">
    <location>
        <begin position="35"/>
        <end position="95"/>
    </location>
</feature>
<dbReference type="PROSITE" id="PS50977">
    <property type="entry name" value="HTH_TETR_2"/>
    <property type="match status" value="1"/>
</dbReference>
<evidence type="ECO:0000313" key="6">
    <source>
        <dbReference type="Proteomes" id="UP001169764"/>
    </source>
</evidence>